<feature type="compositionally biased region" description="Low complexity" evidence="1">
    <location>
        <begin position="179"/>
        <end position="194"/>
    </location>
</feature>
<dbReference type="Proteomes" id="UP001321760">
    <property type="component" value="Unassembled WGS sequence"/>
</dbReference>
<reference evidence="3" key="1">
    <citation type="journal article" date="2023" name="Mol. Phylogenet. Evol.">
        <title>Genome-scale phylogeny and comparative genomics of the fungal order Sordariales.</title>
        <authorList>
            <person name="Hensen N."/>
            <person name="Bonometti L."/>
            <person name="Westerberg I."/>
            <person name="Brannstrom I.O."/>
            <person name="Guillou S."/>
            <person name="Cros-Aarteil S."/>
            <person name="Calhoun S."/>
            <person name="Haridas S."/>
            <person name="Kuo A."/>
            <person name="Mondo S."/>
            <person name="Pangilinan J."/>
            <person name="Riley R."/>
            <person name="LaButti K."/>
            <person name="Andreopoulos B."/>
            <person name="Lipzen A."/>
            <person name="Chen C."/>
            <person name="Yan M."/>
            <person name="Daum C."/>
            <person name="Ng V."/>
            <person name="Clum A."/>
            <person name="Steindorff A."/>
            <person name="Ohm R.A."/>
            <person name="Martin F."/>
            <person name="Silar P."/>
            <person name="Natvig D.O."/>
            <person name="Lalanne C."/>
            <person name="Gautier V."/>
            <person name="Ament-Velasquez S.L."/>
            <person name="Kruys A."/>
            <person name="Hutchinson M.I."/>
            <person name="Powell A.J."/>
            <person name="Barry K."/>
            <person name="Miller A.N."/>
            <person name="Grigoriev I.V."/>
            <person name="Debuchy R."/>
            <person name="Gladieux P."/>
            <person name="Hiltunen Thoren M."/>
            <person name="Johannesson H."/>
        </authorList>
    </citation>
    <scope>NUCLEOTIDE SEQUENCE</scope>
    <source>
        <strain evidence="3">PSN243</strain>
    </source>
</reference>
<reference evidence="3" key="2">
    <citation type="submission" date="2023-05" db="EMBL/GenBank/DDBJ databases">
        <authorList>
            <consortium name="Lawrence Berkeley National Laboratory"/>
            <person name="Steindorff A."/>
            <person name="Hensen N."/>
            <person name="Bonometti L."/>
            <person name="Westerberg I."/>
            <person name="Brannstrom I.O."/>
            <person name="Guillou S."/>
            <person name="Cros-Aarteil S."/>
            <person name="Calhoun S."/>
            <person name="Haridas S."/>
            <person name="Kuo A."/>
            <person name="Mondo S."/>
            <person name="Pangilinan J."/>
            <person name="Riley R."/>
            <person name="Labutti K."/>
            <person name="Andreopoulos B."/>
            <person name="Lipzen A."/>
            <person name="Chen C."/>
            <person name="Yanf M."/>
            <person name="Daum C."/>
            <person name="Ng V."/>
            <person name="Clum A."/>
            <person name="Ohm R."/>
            <person name="Martin F."/>
            <person name="Silar P."/>
            <person name="Natvig D."/>
            <person name="Lalanne C."/>
            <person name="Gautier V."/>
            <person name="Ament-Velasquez S.L."/>
            <person name="Kruys A."/>
            <person name="Hutchinson M.I."/>
            <person name="Powell A.J."/>
            <person name="Barry K."/>
            <person name="Miller A.N."/>
            <person name="Grigoriev I.V."/>
            <person name="Debuchy R."/>
            <person name="Gladieux P."/>
            <person name="Thoren M.H."/>
            <person name="Johannesson H."/>
        </authorList>
    </citation>
    <scope>NUCLEOTIDE SEQUENCE</scope>
    <source>
        <strain evidence="3">PSN243</strain>
    </source>
</reference>
<dbReference type="AlphaFoldDB" id="A0AAV9H163"/>
<feature type="region of interest" description="Disordered" evidence="1">
    <location>
        <begin position="127"/>
        <end position="242"/>
    </location>
</feature>
<feature type="transmembrane region" description="Helical" evidence="2">
    <location>
        <begin position="297"/>
        <end position="315"/>
    </location>
</feature>
<accession>A0AAV9H163</accession>
<dbReference type="PRINTS" id="PR01217">
    <property type="entry name" value="PRICHEXTENSN"/>
</dbReference>
<feature type="transmembrane region" description="Helical" evidence="2">
    <location>
        <begin position="46"/>
        <end position="67"/>
    </location>
</feature>
<sequence>MDSKECLEYGPMIAMETQQKTVRATSIPQLALRERATRAKTPVRRIFVAGSVVLLTLLGVSTLRYGVPCHGTPPKLVDEEAGSFSSRLRTATPDGVHDFLQKYFPDRHTVEDIPRTDAATTMLRLARRQDNITASSTPSPTPSRTPSTSPPPGTPSSSSPPPSPPPPRTEPSPPPPTTPSTTTRSSTTTTTTTSQPPPPPPPPPAVSGPTVTNPGTLTRSTTRDSPGGVDAQDSTRTTTRSSKMVVETITSTMSNGNVVVVTSTTYVPPDPITTSYATTVMAPSLHNLGARPRADDGAFVALAVVIAGVLLGVVVV</sequence>
<gene>
    <name evidence="3" type="ORF">QBC34DRAFT_219226</name>
</gene>
<feature type="compositionally biased region" description="Polar residues" evidence="1">
    <location>
        <begin position="232"/>
        <end position="242"/>
    </location>
</feature>
<keyword evidence="2" id="KW-0812">Transmembrane</keyword>
<feature type="compositionally biased region" description="Polar residues" evidence="1">
    <location>
        <begin position="209"/>
        <end position="224"/>
    </location>
</feature>
<keyword evidence="4" id="KW-1185">Reference proteome</keyword>
<organism evidence="3 4">
    <name type="scientific">Podospora aff. communis PSN243</name>
    <dbReference type="NCBI Taxonomy" id="3040156"/>
    <lineage>
        <taxon>Eukaryota</taxon>
        <taxon>Fungi</taxon>
        <taxon>Dikarya</taxon>
        <taxon>Ascomycota</taxon>
        <taxon>Pezizomycotina</taxon>
        <taxon>Sordariomycetes</taxon>
        <taxon>Sordariomycetidae</taxon>
        <taxon>Sordariales</taxon>
        <taxon>Podosporaceae</taxon>
        <taxon>Podospora</taxon>
    </lineage>
</organism>
<proteinExistence type="predicted"/>
<keyword evidence="2" id="KW-1133">Transmembrane helix</keyword>
<dbReference type="EMBL" id="MU865921">
    <property type="protein sequence ID" value="KAK4453208.1"/>
    <property type="molecule type" value="Genomic_DNA"/>
</dbReference>
<evidence type="ECO:0000256" key="1">
    <source>
        <dbReference type="SAM" id="MobiDB-lite"/>
    </source>
</evidence>
<evidence type="ECO:0000313" key="3">
    <source>
        <dbReference type="EMBL" id="KAK4453208.1"/>
    </source>
</evidence>
<evidence type="ECO:0000256" key="2">
    <source>
        <dbReference type="SAM" id="Phobius"/>
    </source>
</evidence>
<keyword evidence="2" id="KW-0472">Membrane</keyword>
<feature type="compositionally biased region" description="Pro residues" evidence="1">
    <location>
        <begin position="195"/>
        <end position="206"/>
    </location>
</feature>
<protein>
    <submittedName>
        <fullName evidence="3">Uncharacterized protein</fullName>
    </submittedName>
</protein>
<comment type="caution">
    <text evidence="3">The sequence shown here is derived from an EMBL/GenBank/DDBJ whole genome shotgun (WGS) entry which is preliminary data.</text>
</comment>
<name>A0AAV9H163_9PEZI</name>
<evidence type="ECO:0000313" key="4">
    <source>
        <dbReference type="Proteomes" id="UP001321760"/>
    </source>
</evidence>
<feature type="compositionally biased region" description="Pro residues" evidence="1">
    <location>
        <begin position="139"/>
        <end position="178"/>
    </location>
</feature>